<dbReference type="EMBL" id="SHKL01000001">
    <property type="protein sequence ID" value="RZT86634.1"/>
    <property type="molecule type" value="Genomic_DNA"/>
</dbReference>
<reference evidence="1 2" key="1">
    <citation type="submission" date="2019-02" db="EMBL/GenBank/DDBJ databases">
        <title>Sequencing the genomes of 1000 actinobacteria strains.</title>
        <authorList>
            <person name="Klenk H.-P."/>
        </authorList>
    </citation>
    <scope>NUCLEOTIDE SEQUENCE [LARGE SCALE GENOMIC DNA]</scope>
    <source>
        <strain evidence="1 2">DSM 45779</strain>
    </source>
</reference>
<evidence type="ECO:0000313" key="2">
    <source>
        <dbReference type="Proteomes" id="UP000291591"/>
    </source>
</evidence>
<evidence type="ECO:0000313" key="1">
    <source>
        <dbReference type="EMBL" id="RZT86634.1"/>
    </source>
</evidence>
<organism evidence="1 2">
    <name type="scientific">Pseudonocardia sediminis</name>
    <dbReference type="NCBI Taxonomy" id="1397368"/>
    <lineage>
        <taxon>Bacteria</taxon>
        <taxon>Bacillati</taxon>
        <taxon>Actinomycetota</taxon>
        <taxon>Actinomycetes</taxon>
        <taxon>Pseudonocardiales</taxon>
        <taxon>Pseudonocardiaceae</taxon>
        <taxon>Pseudonocardia</taxon>
    </lineage>
</organism>
<keyword evidence="2" id="KW-1185">Reference proteome</keyword>
<dbReference type="InterPro" id="IPR043519">
    <property type="entry name" value="NT_sf"/>
</dbReference>
<evidence type="ECO:0008006" key="3">
    <source>
        <dbReference type="Google" id="ProtNLM"/>
    </source>
</evidence>
<sequence>MIIRPFRDHATIRSGDGPRQSVGGGRATVGGMAFDDADAVLTATTDVAREVFGDRLAAVYALGSLAHGGFAPLVSDVDVALVLTEVGPRTSEQVAAVTAAVREREPGTLSGRLSVFWADLDGVRHGPGPYGRLPAVDRLDLIDAGRLLHGRDVTACAVPPDGATLVREGAEFAATRFDDAYQDTLRDPAGLVAGGARTVTKAVLFPVRFLYTLHTHRIGLNADAVAHYDGPHLPLVRAAADWRGHGLGDHGSATELLTAHLTGLHTEFLDAYAEAMDRAGEAGLAGRLRESRARLG</sequence>
<dbReference type="SUPFAM" id="SSF81301">
    <property type="entry name" value="Nucleotidyltransferase"/>
    <property type="match status" value="1"/>
</dbReference>
<gene>
    <name evidence="1" type="ORF">EV383_3531</name>
</gene>
<proteinExistence type="predicted"/>
<protein>
    <recommendedName>
        <fullName evidence="3">Nucleotidyltransferase-like protein</fullName>
    </recommendedName>
</protein>
<name>A0A4Q7UZQ8_PSEST</name>
<dbReference type="Proteomes" id="UP000291591">
    <property type="component" value="Unassembled WGS sequence"/>
</dbReference>
<comment type="caution">
    <text evidence="1">The sequence shown here is derived from an EMBL/GenBank/DDBJ whole genome shotgun (WGS) entry which is preliminary data.</text>
</comment>
<dbReference type="AlphaFoldDB" id="A0A4Q7UZQ8"/>
<accession>A0A4Q7UZQ8</accession>